<protein>
    <submittedName>
        <fullName evidence="1">Acyl carrier protein</fullName>
    </submittedName>
</protein>
<comment type="caution">
    <text evidence="1">The sequence shown here is derived from an EMBL/GenBank/DDBJ whole genome shotgun (WGS) entry which is preliminary data.</text>
</comment>
<accession>A0ABV9T2H7</accession>
<gene>
    <name evidence="1" type="ORF">ACFPFU_14100</name>
</gene>
<sequence length="79" mass="9595">MNKVTVFRNIIVLFNSYGISLFGNRKRLDFCDQLRMDKIFVYGLIFELECLLRIRLEEDWESFQTPETLINCFMDKFEK</sequence>
<dbReference type="RefSeq" id="WP_377065403.1">
    <property type="nucleotide sequence ID" value="NZ_JBHSJJ010000007.1"/>
</dbReference>
<proteinExistence type="predicted"/>
<dbReference type="Proteomes" id="UP001595818">
    <property type="component" value="Unassembled WGS sequence"/>
</dbReference>
<evidence type="ECO:0000313" key="2">
    <source>
        <dbReference type="Proteomes" id="UP001595818"/>
    </source>
</evidence>
<evidence type="ECO:0000313" key="1">
    <source>
        <dbReference type="EMBL" id="MFC4872824.1"/>
    </source>
</evidence>
<organism evidence="1 2">
    <name type="scientific">Negadavirga shengliensis</name>
    <dbReference type="NCBI Taxonomy" id="1389218"/>
    <lineage>
        <taxon>Bacteria</taxon>
        <taxon>Pseudomonadati</taxon>
        <taxon>Bacteroidota</taxon>
        <taxon>Cytophagia</taxon>
        <taxon>Cytophagales</taxon>
        <taxon>Cyclobacteriaceae</taxon>
        <taxon>Negadavirga</taxon>
    </lineage>
</organism>
<keyword evidence="2" id="KW-1185">Reference proteome</keyword>
<reference evidence="2" key="1">
    <citation type="journal article" date="2019" name="Int. J. Syst. Evol. Microbiol.">
        <title>The Global Catalogue of Microorganisms (GCM) 10K type strain sequencing project: providing services to taxonomists for standard genome sequencing and annotation.</title>
        <authorList>
            <consortium name="The Broad Institute Genomics Platform"/>
            <consortium name="The Broad Institute Genome Sequencing Center for Infectious Disease"/>
            <person name="Wu L."/>
            <person name="Ma J."/>
        </authorList>
    </citation>
    <scope>NUCLEOTIDE SEQUENCE [LARGE SCALE GENOMIC DNA]</scope>
    <source>
        <strain evidence="2">CGMCC 4.7466</strain>
    </source>
</reference>
<name>A0ABV9T2H7_9BACT</name>
<dbReference type="EMBL" id="JBHSJJ010000007">
    <property type="protein sequence ID" value="MFC4872824.1"/>
    <property type="molecule type" value="Genomic_DNA"/>
</dbReference>